<dbReference type="AlphaFoldDB" id="A0A1H8EZH2"/>
<keyword evidence="4" id="KW-1185">Reference proteome</keyword>
<feature type="compositionally biased region" description="Basic and acidic residues" evidence="1">
    <location>
        <begin position="131"/>
        <end position="144"/>
    </location>
</feature>
<evidence type="ECO:0000256" key="1">
    <source>
        <dbReference type="SAM" id="MobiDB-lite"/>
    </source>
</evidence>
<keyword evidence="2" id="KW-0472">Membrane</keyword>
<evidence type="ECO:0000313" key="4">
    <source>
        <dbReference type="Proteomes" id="UP000199372"/>
    </source>
</evidence>
<protein>
    <submittedName>
        <fullName evidence="3">UPF0716 protein FxsA</fullName>
    </submittedName>
</protein>
<dbReference type="PANTHER" id="PTHR35335">
    <property type="entry name" value="UPF0716 PROTEIN FXSA"/>
    <property type="match status" value="1"/>
</dbReference>
<evidence type="ECO:0000256" key="2">
    <source>
        <dbReference type="SAM" id="Phobius"/>
    </source>
</evidence>
<dbReference type="PANTHER" id="PTHR35335:SF1">
    <property type="entry name" value="UPF0716 PROTEIN FXSA"/>
    <property type="match status" value="1"/>
</dbReference>
<dbReference type="NCBIfam" id="NF008528">
    <property type="entry name" value="PRK11463.1-2"/>
    <property type="match status" value="1"/>
</dbReference>
<reference evidence="4" key="1">
    <citation type="submission" date="2016-10" db="EMBL/GenBank/DDBJ databases">
        <authorList>
            <person name="Varghese N."/>
            <person name="Submissions S."/>
        </authorList>
    </citation>
    <scope>NUCLEOTIDE SEQUENCE [LARGE SCALE GENOMIC DNA]</scope>
    <source>
        <strain evidence="4">DSM 26893</strain>
    </source>
</reference>
<sequence>MWLFALFVGIPLIEIALFIQIGGFIGLGWTLAIVVLTALAGTALVRSQGALAMNEIRRSFNDLRDPTESLAQGAMILFAGALMLTPGFFTDAVGFSLLVPAVRRAVFRFLRDRIEVRQFTQGPGPQGPGPDPRRRGGQPRRDGVIEGDYEEVEIKDPDPNRRPSGWTRH</sequence>
<dbReference type="GO" id="GO:0016020">
    <property type="term" value="C:membrane"/>
    <property type="evidence" value="ECO:0007669"/>
    <property type="project" value="InterPro"/>
</dbReference>
<keyword evidence="2" id="KW-1133">Transmembrane helix</keyword>
<proteinExistence type="predicted"/>
<feature type="compositionally biased region" description="Basic and acidic residues" evidence="1">
    <location>
        <begin position="152"/>
        <end position="161"/>
    </location>
</feature>
<accession>A0A1H8EZH2</accession>
<dbReference type="RefSeq" id="WP_073126860.1">
    <property type="nucleotide sequence ID" value="NZ_FOCM01000003.1"/>
</dbReference>
<feature type="region of interest" description="Disordered" evidence="1">
    <location>
        <begin position="118"/>
        <end position="169"/>
    </location>
</feature>
<keyword evidence="2" id="KW-0812">Transmembrane</keyword>
<dbReference type="InterPro" id="IPR007313">
    <property type="entry name" value="FxsA"/>
</dbReference>
<evidence type="ECO:0000313" key="3">
    <source>
        <dbReference type="EMBL" id="SEN25001.1"/>
    </source>
</evidence>
<feature type="transmembrane region" description="Helical" evidence="2">
    <location>
        <begin position="28"/>
        <end position="49"/>
    </location>
</feature>
<dbReference type="OrthoDB" id="9792788at2"/>
<organism evidence="3 4">
    <name type="scientific">Palleronia pelagia</name>
    <dbReference type="NCBI Taxonomy" id="387096"/>
    <lineage>
        <taxon>Bacteria</taxon>
        <taxon>Pseudomonadati</taxon>
        <taxon>Pseudomonadota</taxon>
        <taxon>Alphaproteobacteria</taxon>
        <taxon>Rhodobacterales</taxon>
        <taxon>Roseobacteraceae</taxon>
        <taxon>Palleronia</taxon>
    </lineage>
</organism>
<feature type="transmembrane region" description="Helical" evidence="2">
    <location>
        <begin position="70"/>
        <end position="89"/>
    </location>
</feature>
<dbReference type="Proteomes" id="UP000199372">
    <property type="component" value="Unassembled WGS sequence"/>
</dbReference>
<gene>
    <name evidence="3" type="ORF">SAMN04488011_103162</name>
</gene>
<dbReference type="Pfam" id="PF04186">
    <property type="entry name" value="FxsA"/>
    <property type="match status" value="1"/>
</dbReference>
<name>A0A1H8EZH2_9RHOB</name>
<dbReference type="EMBL" id="FOCM01000003">
    <property type="protein sequence ID" value="SEN25001.1"/>
    <property type="molecule type" value="Genomic_DNA"/>
</dbReference>